<organism evidence="5 6">
    <name type="scientific">Aspergillus pseudoustus</name>
    <dbReference type="NCBI Taxonomy" id="1810923"/>
    <lineage>
        <taxon>Eukaryota</taxon>
        <taxon>Fungi</taxon>
        <taxon>Dikarya</taxon>
        <taxon>Ascomycota</taxon>
        <taxon>Pezizomycotina</taxon>
        <taxon>Eurotiomycetes</taxon>
        <taxon>Eurotiomycetidae</taxon>
        <taxon>Eurotiales</taxon>
        <taxon>Aspergillaceae</taxon>
        <taxon>Aspergillus</taxon>
        <taxon>Aspergillus subgen. Nidulantes</taxon>
    </lineage>
</organism>
<dbReference type="EMBL" id="JBFXLU010000159">
    <property type="protein sequence ID" value="KAL2837503.1"/>
    <property type="molecule type" value="Genomic_DNA"/>
</dbReference>
<feature type="domain" description="EMC2 TPR-like" evidence="4">
    <location>
        <begin position="108"/>
        <end position="192"/>
    </location>
</feature>
<evidence type="ECO:0000313" key="5">
    <source>
        <dbReference type="EMBL" id="KAL2837503.1"/>
    </source>
</evidence>
<keyword evidence="1" id="KW-0677">Repeat</keyword>
<evidence type="ECO:0000256" key="2">
    <source>
        <dbReference type="ARBA" id="ARBA00022803"/>
    </source>
</evidence>
<keyword evidence="3" id="KW-0472">Membrane</keyword>
<evidence type="ECO:0000259" key="4">
    <source>
        <dbReference type="Pfam" id="PF22890"/>
    </source>
</evidence>
<keyword evidence="3" id="KW-0256">Endoplasmic reticulum</keyword>
<evidence type="ECO:0000313" key="6">
    <source>
        <dbReference type="Proteomes" id="UP001610446"/>
    </source>
</evidence>
<comment type="similarity">
    <text evidence="3">Belongs to the EMC2 family.</text>
</comment>
<dbReference type="InterPro" id="IPR011990">
    <property type="entry name" value="TPR-like_helical_dom_sf"/>
</dbReference>
<dbReference type="Proteomes" id="UP001610446">
    <property type="component" value="Unassembled WGS sequence"/>
</dbReference>
<comment type="function">
    <text evidence="3">Part of the endoplasmic reticulum membrane protein complex (EMC) that enables the energy-independent insertion into endoplasmic reticulum membranes of newly synthesized membrane proteins.</text>
</comment>
<dbReference type="InterPro" id="IPR039856">
    <property type="entry name" value="EMC2-like"/>
</dbReference>
<proteinExistence type="inferred from homology"/>
<gene>
    <name evidence="5" type="ORF">BJY01DRAFT_220845</name>
</gene>
<dbReference type="SUPFAM" id="SSF48452">
    <property type="entry name" value="TPR-like"/>
    <property type="match status" value="1"/>
</dbReference>
<dbReference type="PANTHER" id="PTHR12760">
    <property type="entry name" value="TETRATRICOPEPTIDE REPEAT PROTEIN"/>
    <property type="match status" value="1"/>
</dbReference>
<dbReference type="Pfam" id="PF22890">
    <property type="entry name" value="TPR_EMC2"/>
    <property type="match status" value="1"/>
</dbReference>
<accession>A0ABR4JBQ3</accession>
<reference evidence="5 6" key="1">
    <citation type="submission" date="2024-07" db="EMBL/GenBank/DDBJ databases">
        <title>Section-level genome sequencing and comparative genomics of Aspergillus sections Usti and Cavernicolus.</title>
        <authorList>
            <consortium name="Lawrence Berkeley National Laboratory"/>
            <person name="Nybo J.L."/>
            <person name="Vesth T.C."/>
            <person name="Theobald S."/>
            <person name="Frisvad J.C."/>
            <person name="Larsen T.O."/>
            <person name="Kjaerboelling I."/>
            <person name="Rothschild-Mancinelli K."/>
            <person name="Lyhne E.K."/>
            <person name="Kogle M.E."/>
            <person name="Barry K."/>
            <person name="Clum A."/>
            <person name="Na H."/>
            <person name="Ledsgaard L."/>
            <person name="Lin J."/>
            <person name="Lipzen A."/>
            <person name="Kuo A."/>
            <person name="Riley R."/>
            <person name="Mondo S."/>
            <person name="Labutti K."/>
            <person name="Haridas S."/>
            <person name="Pangalinan J."/>
            <person name="Salamov A.A."/>
            <person name="Simmons B.A."/>
            <person name="Magnuson J.K."/>
            <person name="Chen J."/>
            <person name="Drula E."/>
            <person name="Henrissat B."/>
            <person name="Wiebenga A."/>
            <person name="Lubbers R.J."/>
            <person name="Gomes A.C."/>
            <person name="Makela M.R."/>
            <person name="Stajich J."/>
            <person name="Grigoriev I.V."/>
            <person name="Mortensen U.H."/>
            <person name="De Vries R.P."/>
            <person name="Baker S.E."/>
            <person name="Andersen M.R."/>
        </authorList>
    </citation>
    <scope>NUCLEOTIDE SEQUENCE [LARGE SCALE GENOMIC DNA]</scope>
    <source>
        <strain evidence="5 6">CBS 123904</strain>
    </source>
</reference>
<evidence type="ECO:0000256" key="3">
    <source>
        <dbReference type="RuleBase" id="RU367091"/>
    </source>
</evidence>
<comment type="subunit">
    <text evidence="3">Component of the ER membrane protein complex (EMC).</text>
</comment>
<keyword evidence="2" id="KW-0802">TPR repeat</keyword>
<comment type="caution">
    <text evidence="5">The sequence shown here is derived from an EMBL/GenBank/DDBJ whole genome shotgun (WGS) entry which is preliminary data.</text>
</comment>
<keyword evidence="6" id="KW-1185">Reference proteome</keyword>
<dbReference type="InterPro" id="IPR055217">
    <property type="entry name" value="TPR_EMC2"/>
</dbReference>
<comment type="subcellular location">
    <subcellularLocation>
        <location evidence="3">Endoplasmic reticulum membrane</location>
        <topology evidence="3">Peripheral membrane protein</topology>
        <orientation evidence="3">Cytoplasmic side</orientation>
    </subcellularLocation>
</comment>
<protein>
    <recommendedName>
        <fullName evidence="3">ER membrane protein complex subunit 2</fullName>
    </recommendedName>
</protein>
<evidence type="ECO:0000256" key="1">
    <source>
        <dbReference type="ARBA" id="ARBA00022737"/>
    </source>
</evidence>
<dbReference type="Gene3D" id="1.25.40.10">
    <property type="entry name" value="Tetratricopeptide repeat domain"/>
    <property type="match status" value="1"/>
</dbReference>
<name>A0ABR4JBQ3_9EURO</name>
<sequence length="304" mass="33767">MAASLIRGSNLKTAFHRSQQASVLLGQQSSGRSLSQLSILSREGSDDFDALEKLFFSCIQSTDDESALLCLERLTRRFGSSNERVMALRGLYDEATAESAASLELSLKRYDDILSHDPVNLPILKRRIALLRSLSKTSDAISSLLQVLNATPTDVEAWCELAELYQSQGMSPQAVFSLEEALLIVPYAWNVHARLGEIIYIYARSLDGEAMFKQLQLSIRHFCRSVELCDDYLRGFYGLALATSPSLVNEASELAAGKETLLSLHALARRKLEQTLSAENSRQAHLRQYDESELSMVENLLSGL</sequence>